<evidence type="ECO:0000313" key="17">
    <source>
        <dbReference type="EMBL" id="EKE67246.1"/>
    </source>
</evidence>
<dbReference type="GO" id="GO:0004300">
    <property type="term" value="F:enoyl-CoA hydratase activity"/>
    <property type="evidence" value="ECO:0007669"/>
    <property type="project" value="UniProtKB-ARBA"/>
</dbReference>
<dbReference type="eggNOG" id="COG1024">
    <property type="taxonomic scope" value="Bacteria"/>
</dbReference>
<keyword evidence="7" id="KW-0520">NAD</keyword>
<evidence type="ECO:0000256" key="14">
    <source>
        <dbReference type="RuleBase" id="RU003707"/>
    </source>
</evidence>
<dbReference type="Pfam" id="PF02737">
    <property type="entry name" value="3HCDH_N"/>
    <property type="match status" value="1"/>
</dbReference>
<dbReference type="Pfam" id="PF00725">
    <property type="entry name" value="3HCDH"/>
    <property type="match status" value="1"/>
</dbReference>
<evidence type="ECO:0000313" key="18">
    <source>
        <dbReference type="Proteomes" id="UP000006762"/>
    </source>
</evidence>
<dbReference type="InterPro" id="IPR001753">
    <property type="entry name" value="Enoyl-CoA_hydra/iso"/>
</dbReference>
<proteinExistence type="inferred from homology"/>
<keyword evidence="9" id="KW-0576">Peroxisome</keyword>
<comment type="subcellular location">
    <subcellularLocation>
        <location evidence="1">Peroxisome</location>
    </subcellularLocation>
</comment>
<dbReference type="eggNOG" id="COG1250">
    <property type="taxonomic scope" value="Bacteria"/>
</dbReference>
<comment type="caution">
    <text evidence="17">The sequence shown here is derived from an EMBL/GenBank/DDBJ whole genome shotgun (WGS) entry which is preliminary data.</text>
</comment>
<dbReference type="GO" id="GO:0070403">
    <property type="term" value="F:NAD+ binding"/>
    <property type="evidence" value="ECO:0007669"/>
    <property type="project" value="InterPro"/>
</dbReference>
<dbReference type="InterPro" id="IPR008927">
    <property type="entry name" value="6-PGluconate_DH-like_C_sf"/>
</dbReference>
<evidence type="ECO:0000256" key="3">
    <source>
        <dbReference type="ARBA" id="ARBA00008750"/>
    </source>
</evidence>
<comment type="similarity">
    <text evidence="3">In the N-terminal section; belongs to the enoyl-CoA hydratase/isomerase family.</text>
</comment>
<evidence type="ECO:0000256" key="7">
    <source>
        <dbReference type="ARBA" id="ARBA00023027"/>
    </source>
</evidence>
<dbReference type="Gene3D" id="3.90.226.10">
    <property type="entry name" value="2-enoyl-CoA Hydratase, Chain A, domain 1"/>
    <property type="match status" value="1"/>
</dbReference>
<comment type="pathway">
    <text evidence="2">Lipid metabolism; fatty acid beta-oxidation.</text>
</comment>
<keyword evidence="4" id="KW-0276">Fatty acid metabolism</keyword>
<dbReference type="EMBL" id="AMRK01000025">
    <property type="protein sequence ID" value="EKE67246.1"/>
    <property type="molecule type" value="Genomic_DNA"/>
</dbReference>
<dbReference type="InterPro" id="IPR029045">
    <property type="entry name" value="ClpP/crotonase-like_dom_sf"/>
</dbReference>
<dbReference type="InterPro" id="IPR018376">
    <property type="entry name" value="Enoyl-CoA_hyd/isom_CS"/>
</dbReference>
<sequence>MAEVTVDVRDGLGWVTIDNPPVNALGRAVRQGLWDAVATLRDADVRAVVLTGAGRAFVAGADIRELGQTPVEPYLPDVLAAIADAPVPWIAAINGLALGGGLEVAMACHARIAAPSAKLGLPEVNIGIIPGSGGTVRLPRLVSMATAIKLVTSGKPIGAQEALESGLVDRLGEGDLLAEATAMAKDLAASGRPEPALARDLVAGDPIDWDAQAAQLRKRSRGAVAPLEALASLKCAARDPVEVALAGERERFLWLAASEEAAALRHVFFAERGAGQALKQAEAVPADLSRVGVIGGGTMGAGIATALLLAGSYVCLIERDDAAAQTAKTRVADTIAASVKRGAIAATKGESALARLGTDTEYAALRDCPLVIEAVFEDMGVKREVFTKLDAVMPAEAILATNTSYLDVNLLAETTKDPSRILGLHFFSPAHVMKLLEVVRGEATGARALATGGALAKLLRKIPVVAGVCDGFIGNRIMAAYRRDCEFMLEEGALPHQIDAAMQGFGFAMGIYAVQDMSGLDIAWAQRRARAPHRAPEERYAHIADRLCEAGRLGRKTGKGWYDYASGEAEVAPEVTGIIEEESAKAGRTRKVFTEQEIITRILATMQREGQAVLREGIAESADDIDVVMITGYGFPRHKGGPMYMARCAD</sequence>
<dbReference type="Pfam" id="PF00378">
    <property type="entry name" value="ECH_1"/>
    <property type="match status" value="1"/>
</dbReference>
<dbReference type="InterPro" id="IPR036291">
    <property type="entry name" value="NAD(P)-bd_dom_sf"/>
</dbReference>
<keyword evidence="6" id="KW-0560">Oxidoreductase</keyword>
<keyword evidence="11" id="KW-0456">Lyase</keyword>
<evidence type="ECO:0000259" key="15">
    <source>
        <dbReference type="Pfam" id="PF00725"/>
    </source>
</evidence>
<comment type="similarity">
    <text evidence="14">Belongs to the enoyl-CoA hydratase/isomerase family.</text>
</comment>
<protein>
    <submittedName>
        <fullName evidence="17">NAD-binding 3-hydroxyacyl-CoA dehydrogenase</fullName>
    </submittedName>
</protein>
<evidence type="ECO:0000256" key="12">
    <source>
        <dbReference type="ARBA" id="ARBA00023268"/>
    </source>
</evidence>
<evidence type="ECO:0000256" key="4">
    <source>
        <dbReference type="ARBA" id="ARBA00022832"/>
    </source>
</evidence>
<dbReference type="GO" id="GO:0006635">
    <property type="term" value="P:fatty acid beta-oxidation"/>
    <property type="evidence" value="ECO:0007669"/>
    <property type="project" value="UniProtKB-UniPathway"/>
</dbReference>
<dbReference type="CDD" id="cd06558">
    <property type="entry name" value="crotonase-like"/>
    <property type="match status" value="1"/>
</dbReference>
<organism evidence="17 18">
    <name type="scientific">Celeribacter baekdonensis B30</name>
    <dbReference type="NCBI Taxonomy" id="1208323"/>
    <lineage>
        <taxon>Bacteria</taxon>
        <taxon>Pseudomonadati</taxon>
        <taxon>Pseudomonadota</taxon>
        <taxon>Alphaproteobacteria</taxon>
        <taxon>Rhodobacterales</taxon>
        <taxon>Roseobacteraceae</taxon>
        <taxon>Celeribacter</taxon>
    </lineage>
</organism>
<dbReference type="OrthoDB" id="9771883at2"/>
<dbReference type="PATRIC" id="fig|1208323.3.peg.4312"/>
<dbReference type="UniPathway" id="UPA00659"/>
<evidence type="ECO:0000256" key="10">
    <source>
        <dbReference type="ARBA" id="ARBA00023235"/>
    </source>
</evidence>
<dbReference type="InterPro" id="IPR006108">
    <property type="entry name" value="3HC_DH_C"/>
</dbReference>
<evidence type="ECO:0000256" key="13">
    <source>
        <dbReference type="ARBA" id="ARBA00049556"/>
    </source>
</evidence>
<dbReference type="SUPFAM" id="SSF48179">
    <property type="entry name" value="6-phosphogluconate dehydrogenase C-terminal domain-like"/>
    <property type="match status" value="2"/>
</dbReference>
<dbReference type="GO" id="GO:0016853">
    <property type="term" value="F:isomerase activity"/>
    <property type="evidence" value="ECO:0007669"/>
    <property type="project" value="UniProtKB-KW"/>
</dbReference>
<dbReference type="STRING" id="1208323.B30_20990"/>
<keyword evidence="8" id="KW-0443">Lipid metabolism</keyword>
<evidence type="ECO:0000256" key="9">
    <source>
        <dbReference type="ARBA" id="ARBA00023140"/>
    </source>
</evidence>
<dbReference type="Proteomes" id="UP000006762">
    <property type="component" value="Unassembled WGS sequence"/>
</dbReference>
<dbReference type="RefSeq" id="WP_009574273.1">
    <property type="nucleotide sequence ID" value="NZ_AMRK01000025.1"/>
</dbReference>
<dbReference type="SUPFAM" id="SSF51735">
    <property type="entry name" value="NAD(P)-binding Rossmann-fold domains"/>
    <property type="match status" value="1"/>
</dbReference>
<keyword evidence="5" id="KW-0442">Lipid degradation</keyword>
<dbReference type="GO" id="GO:0003857">
    <property type="term" value="F:(3S)-3-hydroxyacyl-CoA dehydrogenase (NAD+) activity"/>
    <property type="evidence" value="ECO:0007669"/>
    <property type="project" value="UniProtKB-EC"/>
</dbReference>
<evidence type="ECO:0000256" key="8">
    <source>
        <dbReference type="ARBA" id="ARBA00023098"/>
    </source>
</evidence>
<feature type="domain" description="3-hydroxyacyl-CoA dehydrogenase NAD binding" evidence="16">
    <location>
        <begin position="291"/>
        <end position="466"/>
    </location>
</feature>
<name>K2IBJ8_9RHOB</name>
<evidence type="ECO:0000256" key="5">
    <source>
        <dbReference type="ARBA" id="ARBA00022963"/>
    </source>
</evidence>
<dbReference type="InterPro" id="IPR006176">
    <property type="entry name" value="3-OHacyl-CoA_DH_NAD-bd"/>
</dbReference>
<dbReference type="Gene3D" id="1.10.1040.50">
    <property type="match status" value="1"/>
</dbReference>
<gene>
    <name evidence="17" type="ORF">B30_20990</name>
</gene>
<accession>K2IBJ8</accession>
<dbReference type="PROSITE" id="PS00166">
    <property type="entry name" value="ENOYL_COA_HYDRATASE"/>
    <property type="match status" value="1"/>
</dbReference>
<keyword evidence="10" id="KW-0413">Isomerase</keyword>
<reference evidence="17 18" key="1">
    <citation type="submission" date="2012-09" db="EMBL/GenBank/DDBJ databases">
        <title>Celeribacter baekdonensis B30 Genome Sequencing.</title>
        <authorList>
            <person name="Wang W."/>
        </authorList>
    </citation>
    <scope>NUCLEOTIDE SEQUENCE [LARGE SCALE GENOMIC DNA]</scope>
    <source>
        <strain evidence="17 18">B30</strain>
    </source>
</reference>
<evidence type="ECO:0000256" key="2">
    <source>
        <dbReference type="ARBA" id="ARBA00005005"/>
    </source>
</evidence>
<evidence type="ECO:0000259" key="16">
    <source>
        <dbReference type="Pfam" id="PF02737"/>
    </source>
</evidence>
<keyword evidence="18" id="KW-1185">Reference proteome</keyword>
<dbReference type="SUPFAM" id="SSF52096">
    <property type="entry name" value="ClpP/crotonase"/>
    <property type="match status" value="1"/>
</dbReference>
<dbReference type="PANTHER" id="PTHR23309">
    <property type="entry name" value="3-HYDROXYACYL-COA DEHYROGENASE"/>
    <property type="match status" value="1"/>
</dbReference>
<evidence type="ECO:0000256" key="6">
    <source>
        <dbReference type="ARBA" id="ARBA00023002"/>
    </source>
</evidence>
<keyword evidence="12" id="KW-0511">Multifunctional enzyme</keyword>
<comment type="catalytic activity">
    <reaction evidence="13">
        <text>a (3S)-3-hydroxyacyl-CoA + NAD(+) = a 3-oxoacyl-CoA + NADH + H(+)</text>
        <dbReference type="Rhea" id="RHEA:22432"/>
        <dbReference type="ChEBI" id="CHEBI:15378"/>
        <dbReference type="ChEBI" id="CHEBI:57318"/>
        <dbReference type="ChEBI" id="CHEBI:57540"/>
        <dbReference type="ChEBI" id="CHEBI:57945"/>
        <dbReference type="ChEBI" id="CHEBI:90726"/>
        <dbReference type="EC" id="1.1.1.35"/>
    </reaction>
</comment>
<dbReference type="AlphaFoldDB" id="K2IBJ8"/>
<dbReference type="FunFam" id="1.10.1040.50:FF:000006">
    <property type="entry name" value="Peroxisomal bifunctional enzyme"/>
    <property type="match status" value="1"/>
</dbReference>
<feature type="domain" description="3-hydroxyacyl-CoA dehydrogenase C-terminal" evidence="15">
    <location>
        <begin position="471"/>
        <end position="564"/>
    </location>
</feature>
<dbReference type="Gene3D" id="3.40.50.720">
    <property type="entry name" value="NAD(P)-binding Rossmann-like Domain"/>
    <property type="match status" value="1"/>
</dbReference>
<evidence type="ECO:0000256" key="1">
    <source>
        <dbReference type="ARBA" id="ARBA00004275"/>
    </source>
</evidence>
<dbReference type="FunFam" id="3.40.50.720:FF:000009">
    <property type="entry name" value="Fatty oxidation complex, alpha subunit"/>
    <property type="match status" value="1"/>
</dbReference>
<evidence type="ECO:0000256" key="11">
    <source>
        <dbReference type="ARBA" id="ARBA00023239"/>
    </source>
</evidence>